<keyword evidence="7" id="KW-0735">Signal-anchor</keyword>
<reference evidence="14" key="1">
    <citation type="submission" date="2025-08" db="UniProtKB">
        <authorList>
            <consortium name="Ensembl"/>
        </authorList>
    </citation>
    <scope>IDENTIFICATION</scope>
</reference>
<dbReference type="Proteomes" id="UP000694523">
    <property type="component" value="Unplaced"/>
</dbReference>
<dbReference type="EC" id="2.4.1.-" evidence="13"/>
<keyword evidence="10" id="KW-0443">Lipid metabolism</keyword>
<evidence type="ECO:0000256" key="6">
    <source>
        <dbReference type="ARBA" id="ARBA00022692"/>
    </source>
</evidence>
<evidence type="ECO:0000256" key="1">
    <source>
        <dbReference type="ARBA" id="ARBA00004323"/>
    </source>
</evidence>
<dbReference type="InterPro" id="IPR002659">
    <property type="entry name" value="Glyco_trans_31"/>
</dbReference>
<protein>
    <recommendedName>
        <fullName evidence="13">Hexosyltransferase</fullName>
        <ecNumber evidence="13">2.4.1.-</ecNumber>
    </recommendedName>
</protein>
<evidence type="ECO:0000256" key="8">
    <source>
        <dbReference type="ARBA" id="ARBA00022989"/>
    </source>
</evidence>
<dbReference type="GO" id="GO:0008194">
    <property type="term" value="F:UDP-glycosyltransferase activity"/>
    <property type="evidence" value="ECO:0007669"/>
    <property type="project" value="TreeGrafter"/>
</dbReference>
<evidence type="ECO:0000256" key="12">
    <source>
        <dbReference type="ARBA" id="ARBA00023180"/>
    </source>
</evidence>
<keyword evidence="12" id="KW-0325">Glycoprotein</keyword>
<comment type="subcellular location">
    <subcellularLocation>
        <location evidence="1 13">Golgi apparatus membrane</location>
        <topology evidence="1 13">Single-pass type II membrane protein</topology>
    </subcellularLocation>
</comment>
<dbReference type="PANTHER" id="PTHR11214:SF23">
    <property type="entry name" value="N-ACETYLLACTOSAMINIDE BETA-1,3-N-ACETYLGLUCOSAMINYLTRANSFERASE 3"/>
    <property type="match status" value="1"/>
</dbReference>
<evidence type="ECO:0000256" key="9">
    <source>
        <dbReference type="ARBA" id="ARBA00023034"/>
    </source>
</evidence>
<evidence type="ECO:0000256" key="11">
    <source>
        <dbReference type="ARBA" id="ARBA00023136"/>
    </source>
</evidence>
<keyword evidence="9 13" id="KW-0333">Golgi apparatus</keyword>
<evidence type="ECO:0000313" key="14">
    <source>
        <dbReference type="Ensembl" id="ENSNMLP00000000717.1"/>
    </source>
</evidence>
<dbReference type="Ensembl" id="ENSNMLT00000000847.1">
    <property type="protein sequence ID" value="ENSNMLP00000000717.1"/>
    <property type="gene ID" value="ENSNMLG00000000596.1"/>
</dbReference>
<evidence type="ECO:0000256" key="13">
    <source>
        <dbReference type="RuleBase" id="RU363063"/>
    </source>
</evidence>
<evidence type="ECO:0000313" key="15">
    <source>
        <dbReference type="Proteomes" id="UP000694523"/>
    </source>
</evidence>
<dbReference type="GO" id="GO:0000139">
    <property type="term" value="C:Golgi membrane"/>
    <property type="evidence" value="ECO:0007669"/>
    <property type="project" value="UniProtKB-SubCell"/>
</dbReference>
<keyword evidence="15" id="KW-1185">Reference proteome</keyword>
<dbReference type="GO" id="GO:0016758">
    <property type="term" value="F:hexosyltransferase activity"/>
    <property type="evidence" value="ECO:0007669"/>
    <property type="project" value="InterPro"/>
</dbReference>
<keyword evidence="11" id="KW-0472">Membrane</keyword>
<evidence type="ECO:0000256" key="5">
    <source>
        <dbReference type="ARBA" id="ARBA00022679"/>
    </source>
</evidence>
<dbReference type="FunFam" id="3.90.550.50:FF:000001">
    <property type="entry name" value="Hexosyltransferase"/>
    <property type="match status" value="1"/>
</dbReference>
<keyword evidence="8" id="KW-1133">Transmembrane helix</keyword>
<comment type="pathway">
    <text evidence="2">Protein modification; protein glycosylation.</text>
</comment>
<dbReference type="Pfam" id="PF01762">
    <property type="entry name" value="Galactosyl_T"/>
    <property type="match status" value="1"/>
</dbReference>
<evidence type="ECO:0000256" key="10">
    <source>
        <dbReference type="ARBA" id="ARBA00023098"/>
    </source>
</evidence>
<reference evidence="14" key="2">
    <citation type="submission" date="2025-09" db="UniProtKB">
        <authorList>
            <consortium name="Ensembl"/>
        </authorList>
    </citation>
    <scope>IDENTIFICATION</scope>
</reference>
<dbReference type="GO" id="GO:0006629">
    <property type="term" value="P:lipid metabolic process"/>
    <property type="evidence" value="ECO:0007669"/>
    <property type="project" value="UniProtKB-KW"/>
</dbReference>
<comment type="similarity">
    <text evidence="3 13">Belongs to the glycosyltransferase 31 family.</text>
</comment>
<dbReference type="AlphaFoldDB" id="A0A8C6S601"/>
<sequence length="405" mass="46894">MSLEHHSKLLTRNCFYQLRKISKLRTIVPREDLEMIIHAFVSSRLDYCNSLFSCLNKKELSRLQQVQNSAARLLTRTNRRAHITPILKALHWLPVTFRFNFKILVLTFRAFSLPAHIQQFIYYRHCRHFPVLLDIPDKCGGSEKSSNVFLLLVIKSSPGNFDRREVLRKTWARERQHNGLWIRRIFISGTAGSGVEKEHRDILQWDFDESFFNLTLKQILFFEWMKHRCPNVHFLLNGDDDVFANTDGMVEYLTDLPGNNGSSHLYTGYVIYNAAPIRSSESKYYIPNQITAELYPPYCSGGGYLLSGHTAMVIHNMSVSTEVHPIDDVYIGMCVEKAGLLPTVHTGVKTLGLTMYNLILDEHEPCYMKGLLLVHRFLPAQIYLMWKKINDPHLRCGVRFGEDNV</sequence>
<dbReference type="PANTHER" id="PTHR11214">
    <property type="entry name" value="BETA-1,3-N-ACETYLGLUCOSAMINYLTRANSFERASE"/>
    <property type="match status" value="1"/>
</dbReference>
<dbReference type="GO" id="GO:0006493">
    <property type="term" value="P:protein O-linked glycosylation"/>
    <property type="evidence" value="ECO:0007669"/>
    <property type="project" value="TreeGrafter"/>
</dbReference>
<dbReference type="GO" id="GO:0030311">
    <property type="term" value="P:poly-N-acetyllactosamine biosynthetic process"/>
    <property type="evidence" value="ECO:0007669"/>
    <property type="project" value="TreeGrafter"/>
</dbReference>
<dbReference type="Gene3D" id="3.90.550.50">
    <property type="match status" value="1"/>
</dbReference>
<evidence type="ECO:0000256" key="3">
    <source>
        <dbReference type="ARBA" id="ARBA00008661"/>
    </source>
</evidence>
<proteinExistence type="inferred from homology"/>
<evidence type="ECO:0000256" key="4">
    <source>
        <dbReference type="ARBA" id="ARBA00022676"/>
    </source>
</evidence>
<name>A0A8C6S601_9GOBI</name>
<accession>A0A8C6S601</accession>
<keyword evidence="4 13" id="KW-0328">Glycosyltransferase</keyword>
<keyword evidence="5" id="KW-0808">Transferase</keyword>
<organism evidence="14 15">
    <name type="scientific">Neogobius melanostomus</name>
    <name type="common">round goby</name>
    <dbReference type="NCBI Taxonomy" id="47308"/>
    <lineage>
        <taxon>Eukaryota</taxon>
        <taxon>Metazoa</taxon>
        <taxon>Chordata</taxon>
        <taxon>Craniata</taxon>
        <taxon>Vertebrata</taxon>
        <taxon>Euteleostomi</taxon>
        <taxon>Actinopterygii</taxon>
        <taxon>Neopterygii</taxon>
        <taxon>Teleostei</taxon>
        <taxon>Neoteleostei</taxon>
        <taxon>Acanthomorphata</taxon>
        <taxon>Gobiaria</taxon>
        <taxon>Gobiiformes</taxon>
        <taxon>Gobioidei</taxon>
        <taxon>Gobiidae</taxon>
        <taxon>Benthophilinae</taxon>
        <taxon>Neogobiini</taxon>
        <taxon>Neogobius</taxon>
    </lineage>
</organism>
<evidence type="ECO:0000256" key="2">
    <source>
        <dbReference type="ARBA" id="ARBA00004922"/>
    </source>
</evidence>
<keyword evidence="6" id="KW-0812">Transmembrane</keyword>
<evidence type="ECO:0000256" key="7">
    <source>
        <dbReference type="ARBA" id="ARBA00022968"/>
    </source>
</evidence>